<proteinExistence type="predicted"/>
<dbReference type="Proteomes" id="UP001606300">
    <property type="component" value="Unassembled WGS sequence"/>
</dbReference>
<evidence type="ECO:0000313" key="3">
    <source>
        <dbReference type="Proteomes" id="UP001606300"/>
    </source>
</evidence>
<evidence type="ECO:0000256" key="1">
    <source>
        <dbReference type="SAM" id="Coils"/>
    </source>
</evidence>
<dbReference type="RefSeq" id="WP_394473287.1">
    <property type="nucleotide sequence ID" value="NZ_JBIGHY010000019.1"/>
</dbReference>
<comment type="caution">
    <text evidence="2">The sequence shown here is derived from an EMBL/GenBank/DDBJ whole genome shotgun (WGS) entry which is preliminary data.</text>
</comment>
<evidence type="ECO:0000313" key="2">
    <source>
        <dbReference type="EMBL" id="MFG6417229.1"/>
    </source>
</evidence>
<organism evidence="2 3">
    <name type="scientific">Pelomonas dachongensis</name>
    <dbReference type="NCBI Taxonomy" id="3299029"/>
    <lineage>
        <taxon>Bacteria</taxon>
        <taxon>Pseudomonadati</taxon>
        <taxon>Pseudomonadota</taxon>
        <taxon>Betaproteobacteria</taxon>
        <taxon>Burkholderiales</taxon>
        <taxon>Sphaerotilaceae</taxon>
        <taxon>Roseateles</taxon>
    </lineage>
</organism>
<gene>
    <name evidence="2" type="ORF">ACG02S_25375</name>
</gene>
<name>A0ABW7EV49_9BURK</name>
<keyword evidence="3" id="KW-1185">Reference proteome</keyword>
<protein>
    <recommendedName>
        <fullName evidence="4">Chromosome segregation ATPase</fullName>
    </recommendedName>
</protein>
<reference evidence="2 3" key="1">
    <citation type="submission" date="2024-09" db="EMBL/GenBank/DDBJ databases">
        <title>Novel species of the genus Pelomonas and Roseateles isolated from streams.</title>
        <authorList>
            <person name="Lu H."/>
        </authorList>
    </citation>
    <scope>NUCLEOTIDE SEQUENCE [LARGE SCALE GENOMIC DNA]</scope>
    <source>
        <strain evidence="2 3">DC23W</strain>
    </source>
</reference>
<evidence type="ECO:0008006" key="4">
    <source>
        <dbReference type="Google" id="ProtNLM"/>
    </source>
</evidence>
<dbReference type="EMBL" id="JBIGHY010000019">
    <property type="protein sequence ID" value="MFG6417229.1"/>
    <property type="molecule type" value="Genomic_DNA"/>
</dbReference>
<keyword evidence="1" id="KW-0175">Coiled coil</keyword>
<accession>A0ABW7EV49</accession>
<feature type="coiled-coil region" evidence="1">
    <location>
        <begin position="440"/>
        <end position="471"/>
    </location>
</feature>
<sequence length="1443" mass="159472">MQRISRIHVSHFGSPTAWYDNHVFDLIDPDTDEPTDTVFNLENAGGKTSLLSYIFSCFEPKLDRWLQHLQKRNHRFHEYFARDGRPSFILIEWHMPGRAAGAPDYKLLIGQVVTIKDTVERSADVDRSFFAFEVTNGLSLDDVPAPGLTDTPARSMPEFQQWMHEASSRSRGDFFRTKTQEDWVKHLGNVRMLDMDLLRMQVDFNSNEGGMEEGFLTFNTEADLLRRFLMLTLNPERSATVREGLAQTADKLKARPRYEKQKTQLTKLHGVMLPFVDAAAEYESTQREHEATRRDAARLAAALRRTKHERLDAANREQDFASTQDGVAQTSEKNAEHHAAHSVAMKGLQIDRKVVIAERAKNAATEGLATGDNRLKMLHGAKAMGHLTARIADADSLQALMELEEEGLKPAQQEAEIQGALLDSALAAAQADETRKARAARDAEQAARSLLDAIQQDEKRANDALQAIAAERGQLEGFQAAYKTQREQLIAEGVLTEADGGSISAAIDRLAGSEVELTAKVQALDDQLEMFQDEERGHRERAATQATKSAQALAAQEPLSRLLSTGYTLRDELAQMEVMRTAADAELADPDEPLLLEQLDALLTAADEEISDFDVLLAQFANERNSIMETGLAGRNADVDAAVKQLLAVGVRSARAASSYLAEMLPDAAEATPVVLSDPSRFLGVSVAHGDWETLQKRLADLKVKLRAPVTVATQTLDAQAPGGDRLVLAPEDAALFNKAAAQAALVHLDQRIAATRDQRGAYVQRRNDGNIGRAKLQRYQREFGAARLRQADIDLEDRKAEATAATARQQELLAQATTSKNAAEQVVLQRKPLPAAIARAEGGQRLLKTFQREYEDCSAEKQRRLVQLAGLAHVQVDRLAELSGQRIEIDIRRQNANLDLVRHETAATRHGDDRAVIAYVDRKYPAEQHLRARAVSLEALRITYGRAVDVLRDLQANRDPQLAEKLKTAQVAKSEAELAFRQYASFDETLLRELLALDFEAEVRDQLAANQRWAAAKDAATFAHVAIDTERKLYLKTHKQLMRLTPDVQELDDAALDELVATTDQEALAAADMASRARAQAVESRGRASELETVATRLASLHSSLVAAVANLAPDHDPFELPADPDTYTHGLIERHRDQKERVDAQREKARNAFQALSSAATSKDLVEVEAELARDISESRFDLACSDRLRVLALITDRLAAVQDTLDTMEPDLQNSVGELYNLTFEGMSMLSRACGKTMPLAAPYVGGKHIIRMKAKFQGITIEVRKAAIRKYFTELIDAGVVPAKGADLVARSLVAISGRQDLGVEVLKMEQNEAHQYQLASELKGSKGQGTVIAMFLYLLISQLRADTQATAKRAGGGPLILDNPFAKVQTRALIDAQRLLAKEIGVQLIFFTANADANILAGFRRVVRLRKSHMNSKSQRSHIEMASATFEDLTEMSA</sequence>